<keyword evidence="1" id="KW-1133">Transmembrane helix</keyword>
<evidence type="ECO:0000313" key="3">
    <source>
        <dbReference type="EMBL" id="MBF1165706.1"/>
    </source>
</evidence>
<keyword evidence="1" id="KW-0472">Membrane</keyword>
<feature type="transmembrane region" description="Helical" evidence="1">
    <location>
        <begin position="21"/>
        <end position="38"/>
    </location>
</feature>
<dbReference type="EMBL" id="JABZMI010000259">
    <property type="protein sequence ID" value="MBF1165706.1"/>
    <property type="molecule type" value="Genomic_DNA"/>
</dbReference>
<protein>
    <recommendedName>
        <fullName evidence="2">DAHL domain-containing protein</fullName>
    </recommendedName>
</protein>
<sequence length="123" mass="13763">MKFSISPNHRHLDQTHGQIRLTLLAAILCIAALTWAFLRSAELSPAQHSDYTRQLRDLREVNALIDGELLANRLELVRNYDALTNHVTRSAELITAARQVPDYLPPGARQAIGDRLGRLGDTL</sequence>
<feature type="domain" description="DAHL" evidence="2">
    <location>
        <begin position="45"/>
        <end position="119"/>
    </location>
</feature>
<reference evidence="3" key="1">
    <citation type="submission" date="2020-04" db="EMBL/GenBank/DDBJ databases">
        <title>Deep metagenomics examines the oral microbiome during advanced dental caries in children, revealing novel taxa and co-occurrences with host molecules.</title>
        <authorList>
            <person name="Baker J.L."/>
            <person name="Morton J.T."/>
            <person name="Dinis M."/>
            <person name="Alvarez R."/>
            <person name="Tran N.C."/>
            <person name="Knight R."/>
            <person name="Edlund A."/>
        </authorList>
    </citation>
    <scope>NUCLEOTIDE SEQUENCE</scope>
    <source>
        <strain evidence="3">JCVI_32_bin.24</strain>
    </source>
</reference>
<proteinExistence type="predicted"/>
<keyword evidence="1" id="KW-0812">Transmembrane</keyword>
<dbReference type="AlphaFoldDB" id="A0A930G007"/>
<evidence type="ECO:0000259" key="2">
    <source>
        <dbReference type="Pfam" id="PF19443"/>
    </source>
</evidence>
<dbReference type="InterPro" id="IPR045812">
    <property type="entry name" value="DAHL"/>
</dbReference>
<comment type="caution">
    <text evidence="3">The sequence shown here is derived from an EMBL/GenBank/DDBJ whole genome shotgun (WGS) entry which is preliminary data.</text>
</comment>
<dbReference type="Proteomes" id="UP000718593">
    <property type="component" value="Unassembled WGS sequence"/>
</dbReference>
<gene>
    <name evidence="3" type="ORF">HXL68_11795</name>
</gene>
<name>A0A930G007_9RHOO</name>
<evidence type="ECO:0000256" key="1">
    <source>
        <dbReference type="SAM" id="Phobius"/>
    </source>
</evidence>
<evidence type="ECO:0000313" key="4">
    <source>
        <dbReference type="Proteomes" id="UP000718593"/>
    </source>
</evidence>
<feature type="non-terminal residue" evidence="3">
    <location>
        <position position="123"/>
    </location>
</feature>
<organism evidence="3 4">
    <name type="scientific">Dechloromonas agitata</name>
    <dbReference type="NCBI Taxonomy" id="73030"/>
    <lineage>
        <taxon>Bacteria</taxon>
        <taxon>Pseudomonadati</taxon>
        <taxon>Pseudomonadota</taxon>
        <taxon>Betaproteobacteria</taxon>
        <taxon>Rhodocyclales</taxon>
        <taxon>Azonexaceae</taxon>
        <taxon>Dechloromonas</taxon>
    </lineage>
</organism>
<dbReference type="Pfam" id="PF19443">
    <property type="entry name" value="DAHL"/>
    <property type="match status" value="1"/>
</dbReference>
<accession>A0A930G007</accession>